<dbReference type="EMBL" id="AUZX01013312">
    <property type="protein sequence ID" value="EQD35904.1"/>
    <property type="molecule type" value="Genomic_DNA"/>
</dbReference>
<accession>T1A4U3</accession>
<evidence type="ECO:0000313" key="1">
    <source>
        <dbReference type="EMBL" id="EQD35904.1"/>
    </source>
</evidence>
<organism evidence="1">
    <name type="scientific">mine drainage metagenome</name>
    <dbReference type="NCBI Taxonomy" id="410659"/>
    <lineage>
        <taxon>unclassified sequences</taxon>
        <taxon>metagenomes</taxon>
        <taxon>ecological metagenomes</taxon>
    </lineage>
</organism>
<dbReference type="AlphaFoldDB" id="T1A4U3"/>
<comment type="caution">
    <text evidence="1">The sequence shown here is derived from an EMBL/GenBank/DDBJ whole genome shotgun (WGS) entry which is preliminary data.</text>
</comment>
<name>T1A4U3_9ZZZZ</name>
<protein>
    <submittedName>
        <fullName evidence="1">Uncharacterized protein</fullName>
    </submittedName>
</protein>
<reference evidence="1" key="1">
    <citation type="submission" date="2013-08" db="EMBL/GenBank/DDBJ databases">
        <authorList>
            <person name="Mendez C."/>
            <person name="Richter M."/>
            <person name="Ferrer M."/>
            <person name="Sanchez J."/>
        </authorList>
    </citation>
    <scope>NUCLEOTIDE SEQUENCE</scope>
</reference>
<reference evidence="1" key="2">
    <citation type="journal article" date="2014" name="ISME J.">
        <title>Microbial stratification in low pH oxic and suboxic macroscopic growths along an acid mine drainage.</title>
        <authorList>
            <person name="Mendez-Garcia C."/>
            <person name="Mesa V."/>
            <person name="Sprenger R.R."/>
            <person name="Richter M."/>
            <person name="Diez M.S."/>
            <person name="Solano J."/>
            <person name="Bargiela R."/>
            <person name="Golyshina O.V."/>
            <person name="Manteca A."/>
            <person name="Ramos J.L."/>
            <person name="Gallego J.R."/>
            <person name="Llorente I."/>
            <person name="Martins Dos Santos V.A."/>
            <person name="Jensen O.N."/>
            <person name="Pelaez A.I."/>
            <person name="Sanchez J."/>
            <person name="Ferrer M."/>
        </authorList>
    </citation>
    <scope>NUCLEOTIDE SEQUENCE</scope>
</reference>
<sequence length="166" mass="18669">MPIFLPISRIENKNPPAQKRCVETSWGYAELSGPVLTQAHRDILDAGWLLAERIHQWSDGSVSLYLDAYKMRKLLGLGNNQKRLIKRLHDLRDAGLLIRPKTASVSIYTSIITKIQYETAEEGALKSTKFGSGQLLEIKLSETYMELFKQEARVHDKGVLGSAAED</sequence>
<feature type="non-terminal residue" evidence="1">
    <location>
        <position position="166"/>
    </location>
</feature>
<gene>
    <name evidence="1" type="ORF">B1A_18066</name>
</gene>
<proteinExistence type="predicted"/>